<feature type="domain" description="USP" evidence="9">
    <location>
        <begin position="162"/>
        <end position="496"/>
    </location>
</feature>
<feature type="region of interest" description="Disordered" evidence="8">
    <location>
        <begin position="125"/>
        <end position="158"/>
    </location>
</feature>
<feature type="compositionally biased region" description="Basic and acidic residues" evidence="8">
    <location>
        <begin position="42"/>
        <end position="54"/>
    </location>
</feature>
<dbReference type="Gene3D" id="3.90.70.10">
    <property type="entry name" value="Cysteine proteinases"/>
    <property type="match status" value="1"/>
</dbReference>
<evidence type="ECO:0000256" key="8">
    <source>
        <dbReference type="SAM" id="MobiDB-lite"/>
    </source>
</evidence>
<reference evidence="10 11" key="1">
    <citation type="submission" date="2024-03" db="EMBL/GenBank/DDBJ databases">
        <title>Complete genome sequence of the green alga Chloropicon roscoffensis RCC1871.</title>
        <authorList>
            <person name="Lemieux C."/>
            <person name="Pombert J.-F."/>
            <person name="Otis C."/>
            <person name="Turmel M."/>
        </authorList>
    </citation>
    <scope>NUCLEOTIDE SEQUENCE [LARGE SCALE GENOMIC DNA]</scope>
    <source>
        <strain evidence="10 11">RCC1871</strain>
    </source>
</reference>
<dbReference type="EMBL" id="CP151508">
    <property type="protein sequence ID" value="WZN63954.1"/>
    <property type="molecule type" value="Genomic_DNA"/>
</dbReference>
<sequence>MAGGGEEYGYHSTRTRAQHDPNDAITKTFEEYRRIRELQREAELAEHRTSRERSSQGLVSSATASTPSTAARSTPQSDALERLRSRNAYLRGTSGNFSTSSSAYGSFSTGGKGASLTTSAASSRLGSSTRACSDSDRGTSSAGAGLRSRSAEEPAGGRKARVGLSNLGNTCFMNSTLQCLFGVREVCDFFNGEGSSLEMSAKETKVARAFQDLVRKVLRSEHGSVVTPSGFLDKVKQKDRKWGGMRQHDSQEFLQFLLNVLREQCNRNAGSKPKYKELEGKGTRDDQADEALRYYKSWHDSIIDDIFGGLLESSITCDNCGHISYCFDPFLDLSLPVPGSGADGGPVRLKDCLTKFTEREDLEDVEGYKCEKCKWQRGACKKLTIYKAPKVLILHLKRFSGGGLSRFSRFSKNSARVSFDLELDLGRHCNLKEGSSRYKLFAVSHHSGSLSGGHYYAEVENAYDGRWYNFNDSIVSSCRQPETSSSTAYVLYYRRA</sequence>
<keyword evidence="11" id="KW-1185">Reference proteome</keyword>
<dbReference type="PANTHER" id="PTHR21646">
    <property type="entry name" value="UBIQUITIN CARBOXYL-TERMINAL HYDROLASE"/>
    <property type="match status" value="1"/>
</dbReference>
<feature type="region of interest" description="Disordered" evidence="8">
    <location>
        <begin position="42"/>
        <end position="80"/>
    </location>
</feature>
<dbReference type="InterPro" id="IPR018200">
    <property type="entry name" value="USP_CS"/>
</dbReference>
<comment type="function">
    <text evidence="7">Recognizes and hydrolyzes the peptide bond at the C-terminal Gly of ubiquitin. Involved in the processing of poly-ubiquitin precursors as well as that of ubiquitinated proteins.</text>
</comment>
<dbReference type="GO" id="GO:0004843">
    <property type="term" value="F:cysteine-type deubiquitinase activity"/>
    <property type="evidence" value="ECO:0007669"/>
    <property type="project" value="UniProtKB-UniRule"/>
</dbReference>
<gene>
    <name evidence="10" type="ORF">HKI87_08g55070</name>
</gene>
<dbReference type="EC" id="3.4.19.12" evidence="7"/>
<feature type="compositionally biased region" description="Basic and acidic residues" evidence="8">
    <location>
        <begin position="17"/>
        <end position="26"/>
    </location>
</feature>
<evidence type="ECO:0000256" key="7">
    <source>
        <dbReference type="RuleBase" id="RU366025"/>
    </source>
</evidence>
<dbReference type="CDD" id="cd02674">
    <property type="entry name" value="Peptidase_C19R"/>
    <property type="match status" value="1"/>
</dbReference>
<dbReference type="PROSITE" id="PS00972">
    <property type="entry name" value="USP_1"/>
    <property type="match status" value="1"/>
</dbReference>
<evidence type="ECO:0000256" key="6">
    <source>
        <dbReference type="ARBA" id="ARBA00022807"/>
    </source>
</evidence>
<dbReference type="InterPro" id="IPR038765">
    <property type="entry name" value="Papain-like_cys_pep_sf"/>
</dbReference>
<dbReference type="Proteomes" id="UP001472866">
    <property type="component" value="Chromosome 08"/>
</dbReference>
<dbReference type="InterPro" id="IPR050185">
    <property type="entry name" value="Ub_carboxyl-term_hydrolase"/>
</dbReference>
<protein>
    <recommendedName>
        <fullName evidence="7">Ubiquitin carboxyl-terminal hydrolase</fullName>
        <ecNumber evidence="7">3.4.19.12</ecNumber>
    </recommendedName>
</protein>
<keyword evidence="5 7" id="KW-0378">Hydrolase</keyword>
<evidence type="ECO:0000259" key="9">
    <source>
        <dbReference type="PROSITE" id="PS50235"/>
    </source>
</evidence>
<name>A0AAX4PDE4_9CHLO</name>
<dbReference type="InterPro" id="IPR001394">
    <property type="entry name" value="Peptidase_C19_UCH"/>
</dbReference>
<evidence type="ECO:0000256" key="3">
    <source>
        <dbReference type="ARBA" id="ARBA00022670"/>
    </source>
</evidence>
<keyword evidence="6 7" id="KW-0788">Thiol protease</keyword>
<comment type="similarity">
    <text evidence="2 7">Belongs to the peptidase C19 family.</text>
</comment>
<evidence type="ECO:0000256" key="4">
    <source>
        <dbReference type="ARBA" id="ARBA00022786"/>
    </source>
</evidence>
<organism evidence="10 11">
    <name type="scientific">Chloropicon roscoffensis</name>
    <dbReference type="NCBI Taxonomy" id="1461544"/>
    <lineage>
        <taxon>Eukaryota</taxon>
        <taxon>Viridiplantae</taxon>
        <taxon>Chlorophyta</taxon>
        <taxon>Chloropicophyceae</taxon>
        <taxon>Chloropicales</taxon>
        <taxon>Chloropicaceae</taxon>
        <taxon>Chloropicon</taxon>
    </lineage>
</organism>
<dbReference type="GO" id="GO:0006508">
    <property type="term" value="P:proteolysis"/>
    <property type="evidence" value="ECO:0007669"/>
    <property type="project" value="UniProtKB-KW"/>
</dbReference>
<evidence type="ECO:0000256" key="1">
    <source>
        <dbReference type="ARBA" id="ARBA00000707"/>
    </source>
</evidence>
<dbReference type="InterPro" id="IPR028889">
    <property type="entry name" value="USP"/>
</dbReference>
<evidence type="ECO:0000256" key="2">
    <source>
        <dbReference type="ARBA" id="ARBA00009085"/>
    </source>
</evidence>
<accession>A0AAX4PDE4</accession>
<evidence type="ECO:0000313" key="10">
    <source>
        <dbReference type="EMBL" id="WZN63954.1"/>
    </source>
</evidence>
<dbReference type="AlphaFoldDB" id="A0AAX4PDE4"/>
<dbReference type="PROSITE" id="PS00973">
    <property type="entry name" value="USP_2"/>
    <property type="match status" value="1"/>
</dbReference>
<feature type="compositionally biased region" description="Low complexity" evidence="8">
    <location>
        <begin position="60"/>
        <end position="77"/>
    </location>
</feature>
<evidence type="ECO:0000313" key="11">
    <source>
        <dbReference type="Proteomes" id="UP001472866"/>
    </source>
</evidence>
<evidence type="ECO:0000256" key="5">
    <source>
        <dbReference type="ARBA" id="ARBA00022801"/>
    </source>
</evidence>
<feature type="region of interest" description="Disordered" evidence="8">
    <location>
        <begin position="1"/>
        <end position="26"/>
    </location>
</feature>
<proteinExistence type="inferred from homology"/>
<keyword evidence="3 7" id="KW-0645">Protease</keyword>
<dbReference type="GO" id="GO:0016579">
    <property type="term" value="P:protein deubiquitination"/>
    <property type="evidence" value="ECO:0007669"/>
    <property type="project" value="InterPro"/>
</dbReference>
<dbReference type="Pfam" id="PF00443">
    <property type="entry name" value="UCH"/>
    <property type="match status" value="1"/>
</dbReference>
<comment type="catalytic activity">
    <reaction evidence="1 7">
        <text>Thiol-dependent hydrolysis of ester, thioester, amide, peptide and isopeptide bonds formed by the C-terminal Gly of ubiquitin (a 76-residue protein attached to proteins as an intracellular targeting signal).</text>
        <dbReference type="EC" id="3.4.19.12"/>
    </reaction>
</comment>
<dbReference type="PANTHER" id="PTHR21646:SF24">
    <property type="entry name" value="UBIQUITIN CARBOXYL-TERMINAL HYDROLASE"/>
    <property type="match status" value="1"/>
</dbReference>
<dbReference type="PROSITE" id="PS50235">
    <property type="entry name" value="USP_3"/>
    <property type="match status" value="1"/>
</dbReference>
<feature type="compositionally biased region" description="Low complexity" evidence="8">
    <location>
        <begin position="138"/>
        <end position="148"/>
    </location>
</feature>
<dbReference type="SUPFAM" id="SSF54001">
    <property type="entry name" value="Cysteine proteinases"/>
    <property type="match status" value="1"/>
</dbReference>
<keyword evidence="4 7" id="KW-0833">Ubl conjugation pathway</keyword>